<gene>
    <name evidence="1" type="ORF">KFK14_23500</name>
</gene>
<proteinExistence type="predicted"/>
<protein>
    <submittedName>
        <fullName evidence="1">BrnA antitoxin family protein</fullName>
    </submittedName>
</protein>
<evidence type="ECO:0000313" key="1">
    <source>
        <dbReference type="EMBL" id="QUT05861.1"/>
    </source>
</evidence>
<reference evidence="1" key="1">
    <citation type="submission" date="2021-04" db="EMBL/GenBank/DDBJ databases">
        <title>Isolation of p-tert-butylphenol degrading bacteria Sphingobium phenoxybenzoativorans Tas13 from active sludge.</title>
        <authorList>
            <person name="Li Y."/>
        </authorList>
    </citation>
    <scope>NUCLEOTIDE SEQUENCE</scope>
    <source>
        <strain evidence="1">Tas13</strain>
    </source>
</reference>
<accession>A0A975Q1P0</accession>
<dbReference type="RefSeq" id="WP_212609355.1">
    <property type="nucleotide sequence ID" value="NZ_CP073910.1"/>
</dbReference>
<organism evidence="1 2">
    <name type="scientific">Sphingobium phenoxybenzoativorans</name>
    <dbReference type="NCBI Taxonomy" id="1592790"/>
    <lineage>
        <taxon>Bacteria</taxon>
        <taxon>Pseudomonadati</taxon>
        <taxon>Pseudomonadota</taxon>
        <taxon>Alphaproteobacteria</taxon>
        <taxon>Sphingomonadales</taxon>
        <taxon>Sphingomonadaceae</taxon>
        <taxon>Sphingobium</taxon>
    </lineage>
</organism>
<dbReference type="AlphaFoldDB" id="A0A975Q1P0"/>
<dbReference type="InterPro" id="IPR025528">
    <property type="entry name" value="BrnA_antitoxin"/>
</dbReference>
<dbReference type="KEGG" id="spph:KFK14_23500"/>
<dbReference type="EMBL" id="CP073910">
    <property type="protein sequence ID" value="QUT05861.1"/>
    <property type="molecule type" value="Genomic_DNA"/>
</dbReference>
<dbReference type="Proteomes" id="UP000681425">
    <property type="component" value="Chromosome"/>
</dbReference>
<name>A0A975Q1P0_9SPHN</name>
<dbReference type="Pfam" id="PF14384">
    <property type="entry name" value="BrnA_antitoxin"/>
    <property type="match status" value="1"/>
</dbReference>
<sequence>MNNRLSEKRMDFAAPPPLDAELEAELVALEAMDDARIDTSDIAEQGDAFWRDAERGRFYRPLKQSTTVRIDADVLHWLKAKGKGYQTRINAILREAMMRDGGKR</sequence>
<evidence type="ECO:0000313" key="2">
    <source>
        <dbReference type="Proteomes" id="UP000681425"/>
    </source>
</evidence>
<keyword evidence="2" id="KW-1185">Reference proteome</keyword>